<dbReference type="InterPro" id="IPR001156">
    <property type="entry name" value="Transferrin-like_dom"/>
</dbReference>
<dbReference type="AlphaFoldDB" id="A0A3Q0JC45"/>
<sequence>MYNLSALLYQDSSSNGNYRTMAVVKDGQPFIKDFKSLKSKKACFSQYQSLAWVSFLNVTNSFKLLPKKCGYTKAAASFLAGACLPGLKRSNETQPESLCYSCKAGEYPLILAKVRHTGIRTQEFRQKSPPISK</sequence>
<feature type="domain" description="Transferrin-like" evidence="1">
    <location>
        <begin position="1"/>
        <end position="133"/>
    </location>
</feature>
<evidence type="ECO:0000259" key="1">
    <source>
        <dbReference type="PROSITE" id="PS51408"/>
    </source>
</evidence>
<dbReference type="SUPFAM" id="SSF53850">
    <property type="entry name" value="Periplasmic binding protein-like II"/>
    <property type="match status" value="1"/>
</dbReference>
<dbReference type="Proteomes" id="UP000079169">
    <property type="component" value="Unplaced"/>
</dbReference>
<dbReference type="GeneID" id="113470221"/>
<gene>
    <name evidence="3" type="primary">LOC113470221</name>
</gene>
<dbReference type="Gene3D" id="3.40.190.10">
    <property type="entry name" value="Periplasmic binding protein-like II"/>
    <property type="match status" value="1"/>
</dbReference>
<name>A0A3Q0JC45_DIACI</name>
<protein>
    <submittedName>
        <fullName evidence="3">Uncharacterized protein LOC113470221</fullName>
    </submittedName>
</protein>
<dbReference type="STRING" id="121845.A0A3Q0JC45"/>
<organism evidence="2 3">
    <name type="scientific">Diaphorina citri</name>
    <name type="common">Asian citrus psyllid</name>
    <dbReference type="NCBI Taxonomy" id="121845"/>
    <lineage>
        <taxon>Eukaryota</taxon>
        <taxon>Metazoa</taxon>
        <taxon>Ecdysozoa</taxon>
        <taxon>Arthropoda</taxon>
        <taxon>Hexapoda</taxon>
        <taxon>Insecta</taxon>
        <taxon>Pterygota</taxon>
        <taxon>Neoptera</taxon>
        <taxon>Paraneoptera</taxon>
        <taxon>Hemiptera</taxon>
        <taxon>Sternorrhyncha</taxon>
        <taxon>Psylloidea</taxon>
        <taxon>Psyllidae</taxon>
        <taxon>Diaphorininae</taxon>
        <taxon>Diaphorina</taxon>
    </lineage>
</organism>
<evidence type="ECO:0000313" key="3">
    <source>
        <dbReference type="RefSeq" id="XP_026684290.1"/>
    </source>
</evidence>
<proteinExistence type="predicted"/>
<dbReference type="PROSITE" id="PS51408">
    <property type="entry name" value="TRANSFERRIN_LIKE_4"/>
    <property type="match status" value="1"/>
</dbReference>
<evidence type="ECO:0000313" key="2">
    <source>
        <dbReference type="Proteomes" id="UP000079169"/>
    </source>
</evidence>
<reference evidence="3" key="1">
    <citation type="submission" date="2025-08" db="UniProtKB">
        <authorList>
            <consortium name="RefSeq"/>
        </authorList>
    </citation>
    <scope>IDENTIFICATION</scope>
</reference>
<dbReference type="RefSeq" id="XP_026684290.1">
    <property type="nucleotide sequence ID" value="XM_026828489.1"/>
</dbReference>
<accession>A0A3Q0JC45</accession>
<dbReference type="PaxDb" id="121845-A0A3Q0JC45"/>
<dbReference type="KEGG" id="dci:113470221"/>
<dbReference type="Pfam" id="PF00405">
    <property type="entry name" value="Transferrin"/>
    <property type="match status" value="1"/>
</dbReference>
<keyword evidence="2" id="KW-1185">Reference proteome</keyword>